<name>A0ABR3GX81_9PEZI</name>
<evidence type="ECO:0000256" key="1">
    <source>
        <dbReference type="SAM" id="MobiDB-lite"/>
    </source>
</evidence>
<feature type="compositionally biased region" description="Polar residues" evidence="1">
    <location>
        <begin position="127"/>
        <end position="151"/>
    </location>
</feature>
<keyword evidence="3" id="KW-1185">Reference proteome</keyword>
<feature type="region of interest" description="Disordered" evidence="1">
    <location>
        <begin position="1"/>
        <end position="33"/>
    </location>
</feature>
<proteinExistence type="predicted"/>
<organism evidence="2 3">
    <name type="scientific">Discina gigas</name>
    <dbReference type="NCBI Taxonomy" id="1032678"/>
    <lineage>
        <taxon>Eukaryota</taxon>
        <taxon>Fungi</taxon>
        <taxon>Dikarya</taxon>
        <taxon>Ascomycota</taxon>
        <taxon>Pezizomycotina</taxon>
        <taxon>Pezizomycetes</taxon>
        <taxon>Pezizales</taxon>
        <taxon>Discinaceae</taxon>
        <taxon>Discina</taxon>
    </lineage>
</organism>
<protein>
    <recommendedName>
        <fullName evidence="4">RRM domain-containing protein</fullName>
    </recommendedName>
</protein>
<accession>A0ABR3GX81</accession>
<dbReference type="EMBL" id="JBBBZM010000003">
    <property type="protein sequence ID" value="KAL0640546.1"/>
    <property type="molecule type" value="Genomic_DNA"/>
</dbReference>
<reference evidence="2 3" key="1">
    <citation type="submission" date="2024-02" db="EMBL/GenBank/DDBJ databases">
        <title>Discinaceae phylogenomics.</title>
        <authorList>
            <person name="Dirks A.C."/>
            <person name="James T.Y."/>
        </authorList>
    </citation>
    <scope>NUCLEOTIDE SEQUENCE [LARGE SCALE GENOMIC DNA]</scope>
    <source>
        <strain evidence="2 3">ACD0624</strain>
    </source>
</reference>
<feature type="region of interest" description="Disordered" evidence="1">
    <location>
        <begin position="121"/>
        <end position="227"/>
    </location>
</feature>
<dbReference type="InterPro" id="IPR012677">
    <property type="entry name" value="Nucleotide-bd_a/b_plait_sf"/>
</dbReference>
<dbReference type="SUPFAM" id="SSF54928">
    <property type="entry name" value="RNA-binding domain, RBD"/>
    <property type="match status" value="1"/>
</dbReference>
<sequence length="366" mass="38721">MSLRSSSSLSINSARPSLSSSHSTSPFYPRPASIPPNKTLHIANLRAGPYDGKPVQEELDELLSRQLGFFRVKICDNRNLVGCFGVAYFASIQCATDAMNNLQGHPFPGSSKGLRIDYMAQSKREASSPSLSDNATNQPQGPQNPRRSLGSSAAPAGLPTQHRRGNLDDLPGPHWGYGSGASSVDSPPLGGLPRSSPGGLSSRGVSASAGRLGDQAFDPKHGAKTRNMGLQRSIYSDAKALATPSISSEEGEEVGAGGLKYISENDKNIGLKDLIAVGGVWNKKENIPGDIQEGKAETVDLLGLGVLPESPSEKENTFEDGPRQEELKKVMLLRPMRETAEVLEAVDSGVVVEMDPVCGGGMEAVM</sequence>
<dbReference type="Proteomes" id="UP001447188">
    <property type="component" value="Unassembled WGS sequence"/>
</dbReference>
<evidence type="ECO:0000313" key="2">
    <source>
        <dbReference type="EMBL" id="KAL0640546.1"/>
    </source>
</evidence>
<feature type="compositionally biased region" description="Low complexity" evidence="1">
    <location>
        <begin position="1"/>
        <end position="25"/>
    </location>
</feature>
<dbReference type="InterPro" id="IPR035979">
    <property type="entry name" value="RBD_domain_sf"/>
</dbReference>
<comment type="caution">
    <text evidence="2">The sequence shown here is derived from an EMBL/GenBank/DDBJ whole genome shotgun (WGS) entry which is preliminary data.</text>
</comment>
<feature type="compositionally biased region" description="Low complexity" evidence="1">
    <location>
        <begin position="186"/>
        <end position="204"/>
    </location>
</feature>
<gene>
    <name evidence="2" type="ORF">Q9L58_000517</name>
</gene>
<dbReference type="Gene3D" id="3.30.70.330">
    <property type="match status" value="1"/>
</dbReference>
<evidence type="ECO:0000313" key="3">
    <source>
        <dbReference type="Proteomes" id="UP001447188"/>
    </source>
</evidence>
<evidence type="ECO:0008006" key="4">
    <source>
        <dbReference type="Google" id="ProtNLM"/>
    </source>
</evidence>